<dbReference type="Gene3D" id="2.60.40.420">
    <property type="entry name" value="Cupredoxins - blue copper proteins"/>
    <property type="match status" value="3"/>
</dbReference>
<evidence type="ECO:0000313" key="6">
    <source>
        <dbReference type="Proteomes" id="UP000628854"/>
    </source>
</evidence>
<dbReference type="Pfam" id="PF07731">
    <property type="entry name" value="Cu-oxidase_2"/>
    <property type="match status" value="1"/>
</dbReference>
<protein>
    <submittedName>
        <fullName evidence="5">Multicopper oxidase</fullName>
    </submittedName>
</protein>
<dbReference type="PANTHER" id="PTHR48267">
    <property type="entry name" value="CUPREDOXIN SUPERFAMILY PROTEIN"/>
    <property type="match status" value="1"/>
</dbReference>
<dbReference type="InterPro" id="IPR008972">
    <property type="entry name" value="Cupredoxin"/>
</dbReference>
<gene>
    <name evidence="5" type="ORF">GCM10011503_33450</name>
</gene>
<dbReference type="SUPFAM" id="SSF49503">
    <property type="entry name" value="Cupredoxins"/>
    <property type="match status" value="3"/>
</dbReference>
<evidence type="ECO:0000259" key="3">
    <source>
        <dbReference type="Pfam" id="PF07731"/>
    </source>
</evidence>
<organism evidence="5 6">
    <name type="scientific">Henriciella pelagia</name>
    <dbReference type="NCBI Taxonomy" id="1977912"/>
    <lineage>
        <taxon>Bacteria</taxon>
        <taxon>Pseudomonadati</taxon>
        <taxon>Pseudomonadota</taxon>
        <taxon>Alphaproteobacteria</taxon>
        <taxon>Hyphomonadales</taxon>
        <taxon>Hyphomonadaceae</taxon>
        <taxon>Henriciella</taxon>
    </lineage>
</organism>
<dbReference type="PANTHER" id="PTHR48267:SF1">
    <property type="entry name" value="BILIRUBIN OXIDASE"/>
    <property type="match status" value="1"/>
</dbReference>
<dbReference type="InterPro" id="IPR011707">
    <property type="entry name" value="Cu-oxidase-like_N"/>
</dbReference>
<sequence length="500" mass="56121">MLTRRDTLWGMGGLSLSLAACGQAGYPQSPHNSDRNLLKIPQLLSGTKNGAYTEYNLKIQNGTSTFFEGRSTSTIGVNQAYLGPTLQMDVGSIVKINVNNTLQEDTTLHWHGFHVPAKYDGTPHQTITPGETWTAQFEVRQKPALFWYHSHAHKQAGPQVYRGLAGPIIVKDPNRLEPDLPNTYGVDDVPLIVQDRLFGNNGELVYLRSMHDIMMGMQGDTLLVNGVVDPVFESKTELLRLRLLNGSNARIYDFKFADRQTFLMIGSDGGHLETALEMSQLRLSPGERAEILVDMRYGQPRQLIAASTTNGMGMMDGAMMGDRWWRGNNRRDTDTSAFNVLLIVPNANLDSSPPVPTTFKKHAAIDPGSAVKMRQFVLRMGMGMRAENGFTINGRSMDMGRIDERVKLNTTEIWEVQNASWMPHPFHVHDVQFRILDRNGRPPAQHETGLKDTVLLAPRERVRLLLSFKDYADPDTPYMYHCHILEHEDAGMMGQFVVET</sequence>
<evidence type="ECO:0000259" key="4">
    <source>
        <dbReference type="Pfam" id="PF07732"/>
    </source>
</evidence>
<keyword evidence="2" id="KW-0560">Oxidoreductase</keyword>
<reference evidence="6" key="1">
    <citation type="journal article" date="2019" name="Int. J. Syst. Evol. Microbiol.">
        <title>The Global Catalogue of Microorganisms (GCM) 10K type strain sequencing project: providing services to taxonomists for standard genome sequencing and annotation.</title>
        <authorList>
            <consortium name="The Broad Institute Genomics Platform"/>
            <consortium name="The Broad Institute Genome Sequencing Center for Infectious Disease"/>
            <person name="Wu L."/>
            <person name="Ma J."/>
        </authorList>
    </citation>
    <scope>NUCLEOTIDE SEQUENCE [LARGE SCALE GENOMIC DNA]</scope>
    <source>
        <strain evidence="6">CGMCC 1.15928</strain>
    </source>
</reference>
<comment type="caution">
    <text evidence="5">The sequence shown here is derived from an EMBL/GenBank/DDBJ whole genome shotgun (WGS) entry which is preliminary data.</text>
</comment>
<keyword evidence="6" id="KW-1185">Reference proteome</keyword>
<evidence type="ECO:0000313" key="5">
    <source>
        <dbReference type="EMBL" id="GGB81988.1"/>
    </source>
</evidence>
<name>A0ABQ1JY44_9PROT</name>
<dbReference type="InterPro" id="IPR002355">
    <property type="entry name" value="Cu_oxidase_Cu_BS"/>
</dbReference>
<dbReference type="CDD" id="cd13890">
    <property type="entry name" value="CuRO_3_CueO_FtsP"/>
    <property type="match status" value="1"/>
</dbReference>
<feature type="domain" description="Plastocyanin-like" evidence="4">
    <location>
        <begin position="59"/>
        <end position="174"/>
    </location>
</feature>
<feature type="domain" description="Plastocyanin-like" evidence="3">
    <location>
        <begin position="385"/>
        <end position="499"/>
    </location>
</feature>
<proteinExistence type="predicted"/>
<evidence type="ECO:0000256" key="1">
    <source>
        <dbReference type="ARBA" id="ARBA00022723"/>
    </source>
</evidence>
<dbReference type="PROSITE" id="PS00080">
    <property type="entry name" value="MULTICOPPER_OXIDASE2"/>
    <property type="match status" value="1"/>
</dbReference>
<keyword evidence="1" id="KW-0479">Metal-binding</keyword>
<dbReference type="Proteomes" id="UP000628854">
    <property type="component" value="Unassembled WGS sequence"/>
</dbReference>
<evidence type="ECO:0000256" key="2">
    <source>
        <dbReference type="ARBA" id="ARBA00023002"/>
    </source>
</evidence>
<accession>A0ABQ1JY44</accession>
<dbReference type="PROSITE" id="PS51257">
    <property type="entry name" value="PROKAR_LIPOPROTEIN"/>
    <property type="match status" value="1"/>
</dbReference>
<dbReference type="InterPro" id="IPR045087">
    <property type="entry name" value="Cu-oxidase_fam"/>
</dbReference>
<dbReference type="Pfam" id="PF07732">
    <property type="entry name" value="Cu-oxidase_3"/>
    <property type="match status" value="1"/>
</dbReference>
<dbReference type="CDD" id="cd13867">
    <property type="entry name" value="CuRO_2_CueO_FtsP"/>
    <property type="match status" value="1"/>
</dbReference>
<dbReference type="InterPro" id="IPR011706">
    <property type="entry name" value="Cu-oxidase_C"/>
</dbReference>
<dbReference type="EMBL" id="BMKF01000006">
    <property type="protein sequence ID" value="GGB81988.1"/>
    <property type="molecule type" value="Genomic_DNA"/>
</dbReference>